<evidence type="ECO:0000259" key="1">
    <source>
        <dbReference type="Pfam" id="PF13480"/>
    </source>
</evidence>
<dbReference type="EMBL" id="BMIF01000001">
    <property type="protein sequence ID" value="GGA51136.1"/>
    <property type="molecule type" value="Genomic_DNA"/>
</dbReference>
<dbReference type="InterPro" id="IPR038740">
    <property type="entry name" value="BioF2-like_GNAT_dom"/>
</dbReference>
<keyword evidence="3" id="KW-1185">Reference proteome</keyword>
<proteinExistence type="predicted"/>
<organism evidence="2 3">
    <name type="scientific">Nitratireductor aestuarii</name>
    <dbReference type="NCBI Taxonomy" id="1735103"/>
    <lineage>
        <taxon>Bacteria</taxon>
        <taxon>Pseudomonadati</taxon>
        <taxon>Pseudomonadota</taxon>
        <taxon>Alphaproteobacteria</taxon>
        <taxon>Hyphomicrobiales</taxon>
        <taxon>Phyllobacteriaceae</taxon>
        <taxon>Nitratireductor</taxon>
    </lineage>
</organism>
<evidence type="ECO:0000313" key="2">
    <source>
        <dbReference type="EMBL" id="GGA51136.1"/>
    </source>
</evidence>
<dbReference type="Proteomes" id="UP000636264">
    <property type="component" value="Unassembled WGS sequence"/>
</dbReference>
<dbReference type="AlphaFoldDB" id="A0A916REM0"/>
<protein>
    <submittedName>
        <fullName evidence="2">Acetyltransferase</fullName>
    </submittedName>
</protein>
<reference evidence="2" key="2">
    <citation type="submission" date="2020-09" db="EMBL/GenBank/DDBJ databases">
        <authorList>
            <person name="Sun Q."/>
            <person name="Zhou Y."/>
        </authorList>
    </citation>
    <scope>NUCLEOTIDE SEQUENCE</scope>
    <source>
        <strain evidence="2">CGMCC 1.15320</strain>
    </source>
</reference>
<sequence>MNKIDTIAGGKPLHSGHDVPQTGVFSRVLSGSDAFQSYSRFCKDALYAGAQQPLWVESWLGDKSPEERLIALTFKNGKPVMALALEVRRMGPLSVACFAGGSHAHSNFPPIAGERLAMGDLYAVLHDIRTARPDIDALILTRMRKEFMGEPNPLLHLWHIESANLAFAKSLERARQAKAIASTSRMSRHRKIQRKLKPFGDVRVFQAQTRQEVDRLFDHFLQWKGEQLEQRGIANSFGPEEVQANYRRLFYAALDEEVPSYLLYGLEVAGELRAVNGYSRTAEGLLCDFLAYRNDELAQFALGEYLTYEVVSLAMQATDAVYDLGVGEARYKRSWCDLERQQFEVHVGLSFRGKMLTLITMAAERAKRFIKRNKNANAFVHKAREVLARAKSE</sequence>
<dbReference type="Pfam" id="PF13480">
    <property type="entry name" value="Acetyltransf_6"/>
    <property type="match status" value="1"/>
</dbReference>
<dbReference type="SUPFAM" id="SSF55729">
    <property type="entry name" value="Acyl-CoA N-acyltransferases (Nat)"/>
    <property type="match status" value="1"/>
</dbReference>
<dbReference type="InterPro" id="IPR016181">
    <property type="entry name" value="Acyl_CoA_acyltransferase"/>
</dbReference>
<evidence type="ECO:0000313" key="3">
    <source>
        <dbReference type="Proteomes" id="UP000636264"/>
    </source>
</evidence>
<reference evidence="2" key="1">
    <citation type="journal article" date="2014" name="Int. J. Syst. Evol. Microbiol.">
        <title>Complete genome sequence of Corynebacterium casei LMG S-19264T (=DSM 44701T), isolated from a smear-ripened cheese.</title>
        <authorList>
            <consortium name="US DOE Joint Genome Institute (JGI-PGF)"/>
            <person name="Walter F."/>
            <person name="Albersmeier A."/>
            <person name="Kalinowski J."/>
            <person name="Ruckert C."/>
        </authorList>
    </citation>
    <scope>NUCLEOTIDE SEQUENCE</scope>
    <source>
        <strain evidence="2">CGMCC 1.15320</strain>
    </source>
</reference>
<gene>
    <name evidence="2" type="ORF">GCM10011385_00480</name>
</gene>
<dbReference type="RefSeq" id="WP_188718930.1">
    <property type="nucleotide sequence ID" value="NZ_BMIF01000001.1"/>
</dbReference>
<accession>A0A916REM0</accession>
<comment type="caution">
    <text evidence="2">The sequence shown here is derived from an EMBL/GenBank/DDBJ whole genome shotgun (WGS) entry which is preliminary data.</text>
</comment>
<name>A0A916REM0_9HYPH</name>
<feature type="domain" description="BioF2-like acetyltransferase" evidence="1">
    <location>
        <begin position="185"/>
        <end position="333"/>
    </location>
</feature>